<evidence type="ECO:0000313" key="1">
    <source>
        <dbReference type="EMBL" id="MDQ1104704.1"/>
    </source>
</evidence>
<dbReference type="Proteomes" id="UP001239215">
    <property type="component" value="Unassembled WGS sequence"/>
</dbReference>
<evidence type="ECO:0000313" key="2">
    <source>
        <dbReference type="Proteomes" id="UP001239215"/>
    </source>
</evidence>
<gene>
    <name evidence="1" type="ORF">QE405_001988</name>
</gene>
<accession>A0AAJ1X1Z5</accession>
<organism evidence="1 2">
    <name type="scientific">Nocardioides zeae</name>
    <dbReference type="NCBI Taxonomy" id="1457234"/>
    <lineage>
        <taxon>Bacteria</taxon>
        <taxon>Bacillati</taxon>
        <taxon>Actinomycetota</taxon>
        <taxon>Actinomycetes</taxon>
        <taxon>Propionibacteriales</taxon>
        <taxon>Nocardioidaceae</taxon>
        <taxon>Nocardioides</taxon>
    </lineage>
</organism>
<dbReference type="EMBL" id="JAUTAN010000001">
    <property type="protein sequence ID" value="MDQ1104704.1"/>
    <property type="molecule type" value="Genomic_DNA"/>
</dbReference>
<sequence length="207" mass="22564">MRTRGTDEVERLGELTTQCDAACLTVVPASMGLPALAAHWRIDIDAPVEVTPDGPPYDPSGRSLHGYVWFIQVGHQILVVEENGFTGDQDELLARLSEESGGARVASAFWNVNAVVRFGAAEGGRTIVPSEEVRYGEPTPPEAAELDDLLAPFRALPEPPEEGPWTNPDVGPSWEGTAVAMLLRWTGMTLPDDLFDLEAHTVYLWSR</sequence>
<protein>
    <submittedName>
        <fullName evidence="1">Uncharacterized protein</fullName>
    </submittedName>
</protein>
<name>A0AAJ1X1Z5_9ACTN</name>
<dbReference type="AlphaFoldDB" id="A0AAJ1X1Z5"/>
<proteinExistence type="predicted"/>
<reference evidence="1" key="1">
    <citation type="submission" date="2023-07" db="EMBL/GenBank/DDBJ databases">
        <title>Functional and genomic diversity of the sorghum phyllosphere microbiome.</title>
        <authorList>
            <person name="Shade A."/>
        </authorList>
    </citation>
    <scope>NUCLEOTIDE SEQUENCE</scope>
    <source>
        <strain evidence="1">SORGH_AS_1067</strain>
    </source>
</reference>
<comment type="caution">
    <text evidence="1">The sequence shown here is derived from an EMBL/GenBank/DDBJ whole genome shotgun (WGS) entry which is preliminary data.</text>
</comment>
<dbReference type="InterPro" id="IPR045592">
    <property type="entry name" value="DUF6461"/>
</dbReference>
<dbReference type="Pfam" id="PF20062">
    <property type="entry name" value="DUF6461"/>
    <property type="match status" value="1"/>
</dbReference>